<proteinExistence type="inferred from homology"/>
<sequence length="65" mass="7114">MAINVALTEILACPICKGKLKYDQAGQRLICLADALAYPVRNNIPVLIADEAAQLSSDEVKKWRS</sequence>
<name>A0A0M2V539_9GAMM</name>
<keyword evidence="3" id="KW-1185">Reference proteome</keyword>
<organism evidence="2 3">
    <name type="scientific">Arsukibacterium ikkense</name>
    <dbReference type="NCBI Taxonomy" id="336831"/>
    <lineage>
        <taxon>Bacteria</taxon>
        <taxon>Pseudomonadati</taxon>
        <taxon>Pseudomonadota</taxon>
        <taxon>Gammaproteobacteria</taxon>
        <taxon>Chromatiales</taxon>
        <taxon>Chromatiaceae</taxon>
        <taxon>Arsukibacterium</taxon>
    </lineage>
</organism>
<dbReference type="HAMAP" id="MF_01187">
    <property type="entry name" value="UPF0434"/>
    <property type="match status" value="1"/>
</dbReference>
<accession>A0A0M2V539</accession>
<dbReference type="InterPro" id="IPR005651">
    <property type="entry name" value="Trm112-like"/>
</dbReference>
<reference evidence="2 3" key="1">
    <citation type="submission" date="2015-03" db="EMBL/GenBank/DDBJ databases">
        <title>Draft genome sequences of two protease-producing strains of Arsukibacterium isolated from two cold and alkaline environments.</title>
        <authorList>
            <person name="Lylloff J.E."/>
            <person name="Skov L.B."/>
            <person name="Jepsen M."/>
            <person name="Hallin P.F."/>
            <person name="Sorensen S.J."/>
            <person name="Stougaard P."/>
            <person name="Glaring M.A."/>
        </authorList>
    </citation>
    <scope>NUCLEOTIDE SEQUENCE [LARGE SCALE GENOMIC DNA]</scope>
    <source>
        <strain evidence="2 3">GCM72</strain>
    </source>
</reference>
<dbReference type="GO" id="GO:0005829">
    <property type="term" value="C:cytosol"/>
    <property type="evidence" value="ECO:0007669"/>
    <property type="project" value="TreeGrafter"/>
</dbReference>
<dbReference type="SUPFAM" id="SSF158997">
    <property type="entry name" value="Trm112p-like"/>
    <property type="match status" value="1"/>
</dbReference>
<dbReference type="RefSeq" id="WP_046558858.1">
    <property type="nucleotide sequence ID" value="NZ_LAHO01000018.1"/>
</dbReference>
<gene>
    <name evidence="2" type="ORF">WG68_16665</name>
</gene>
<evidence type="ECO:0000313" key="2">
    <source>
        <dbReference type="EMBL" id="KKO44268.1"/>
    </source>
</evidence>
<dbReference type="AlphaFoldDB" id="A0A0M2V539"/>
<dbReference type="OrthoDB" id="9812205at2"/>
<dbReference type="Proteomes" id="UP000034228">
    <property type="component" value="Unassembled WGS sequence"/>
</dbReference>
<comment type="similarity">
    <text evidence="1">Belongs to the UPF0434 family.</text>
</comment>
<dbReference type="PANTHER" id="PTHR33505:SF4">
    <property type="entry name" value="PROTEIN PREY, MITOCHONDRIAL"/>
    <property type="match status" value="1"/>
</dbReference>
<evidence type="ECO:0000313" key="3">
    <source>
        <dbReference type="Proteomes" id="UP000034228"/>
    </source>
</evidence>
<protein>
    <recommendedName>
        <fullName evidence="1">UPF0434 protein WG68_16665</fullName>
    </recommendedName>
</protein>
<evidence type="ECO:0000256" key="1">
    <source>
        <dbReference type="HAMAP-Rule" id="MF_01187"/>
    </source>
</evidence>
<dbReference type="Gene3D" id="2.20.25.10">
    <property type="match status" value="1"/>
</dbReference>
<dbReference type="Pfam" id="PF03966">
    <property type="entry name" value="Trm112p"/>
    <property type="match status" value="1"/>
</dbReference>
<dbReference type="EMBL" id="LAHO01000018">
    <property type="protein sequence ID" value="KKO44268.1"/>
    <property type="molecule type" value="Genomic_DNA"/>
</dbReference>
<comment type="caution">
    <text evidence="2">The sequence shown here is derived from an EMBL/GenBank/DDBJ whole genome shotgun (WGS) entry which is preliminary data.</text>
</comment>
<dbReference type="FunFam" id="2.20.25.10:FF:000002">
    <property type="entry name" value="UPF0434 protein YcaR"/>
    <property type="match status" value="1"/>
</dbReference>
<dbReference type="STRING" id="336831.WG68_16665"/>
<dbReference type="PANTHER" id="PTHR33505">
    <property type="entry name" value="ZGC:162634"/>
    <property type="match status" value="1"/>
</dbReference>